<evidence type="ECO:0000256" key="7">
    <source>
        <dbReference type="SAM" id="MobiDB-lite"/>
    </source>
</evidence>
<keyword evidence="5 8" id="KW-0472">Membrane</keyword>
<evidence type="ECO:0000313" key="9">
    <source>
        <dbReference type="Proteomes" id="UP000694941"/>
    </source>
</evidence>
<feature type="transmembrane region" description="Helical" evidence="8">
    <location>
        <begin position="111"/>
        <end position="133"/>
    </location>
</feature>
<accession>A0ABM1SXX5</accession>
<feature type="region of interest" description="Disordered" evidence="7">
    <location>
        <begin position="167"/>
        <end position="213"/>
    </location>
</feature>
<evidence type="ECO:0000256" key="1">
    <source>
        <dbReference type="ARBA" id="ARBA00004141"/>
    </source>
</evidence>
<evidence type="ECO:0000256" key="6">
    <source>
        <dbReference type="ARBA" id="ARBA00023180"/>
    </source>
</evidence>
<evidence type="ECO:0000256" key="5">
    <source>
        <dbReference type="ARBA" id="ARBA00023136"/>
    </source>
</evidence>
<keyword evidence="3 8" id="KW-0812">Transmembrane</keyword>
<feature type="transmembrane region" description="Helical" evidence="8">
    <location>
        <begin position="42"/>
        <end position="62"/>
    </location>
</feature>
<sequence>MKEHYREAQIKGLPFPVLTVAEYLSLDTEGFSWGWQYRQAGYYSYVLLWTAFALWILSNILFCSVPRYGAFCLQLTGAVILLANIIYSLLLPEKALVIPFEGGTLVFKYGWCFWLLLAVGIIGLLVGVIATTVDIMFPNTFSTILEAEYDGNYRYLIEERVRIKRTQRRKTKSEKNKEPLPEETSTDPGCSNEGIENTAFEDDDSSDSPMENGEKAISLNQFGKYMQQKKRGTILAITRKVSVLSNKVNVEQEENVTAGGSYNNIIIFYAEAIVVL</sequence>
<proteinExistence type="inferred from homology"/>
<protein>
    <submittedName>
        <fullName evidence="10">Dual oxidase maturation factor 1-like</fullName>
    </submittedName>
</protein>
<comment type="subcellular location">
    <subcellularLocation>
        <location evidence="1">Membrane</location>
        <topology evidence="1">Multi-pass membrane protein</topology>
    </subcellularLocation>
</comment>
<evidence type="ECO:0000256" key="2">
    <source>
        <dbReference type="ARBA" id="ARBA00009816"/>
    </source>
</evidence>
<evidence type="ECO:0000313" key="10">
    <source>
        <dbReference type="RefSeq" id="XP_022248481.1"/>
    </source>
</evidence>
<evidence type="ECO:0000256" key="8">
    <source>
        <dbReference type="SAM" id="Phobius"/>
    </source>
</evidence>
<organism evidence="9 10">
    <name type="scientific">Limulus polyphemus</name>
    <name type="common">Atlantic horseshoe crab</name>
    <dbReference type="NCBI Taxonomy" id="6850"/>
    <lineage>
        <taxon>Eukaryota</taxon>
        <taxon>Metazoa</taxon>
        <taxon>Ecdysozoa</taxon>
        <taxon>Arthropoda</taxon>
        <taxon>Chelicerata</taxon>
        <taxon>Merostomata</taxon>
        <taxon>Xiphosura</taxon>
        <taxon>Limulidae</taxon>
        <taxon>Limulus</taxon>
    </lineage>
</organism>
<reference evidence="10" key="1">
    <citation type="submission" date="2025-08" db="UniProtKB">
        <authorList>
            <consortium name="RefSeq"/>
        </authorList>
    </citation>
    <scope>IDENTIFICATION</scope>
    <source>
        <tissue evidence="10">Muscle</tissue>
    </source>
</reference>
<feature type="transmembrane region" description="Helical" evidence="8">
    <location>
        <begin position="68"/>
        <end position="90"/>
    </location>
</feature>
<gene>
    <name evidence="10" type="primary">LOC106464965</name>
</gene>
<dbReference type="InterPro" id="IPR018469">
    <property type="entry name" value="Dual_oxidase_maturation_fac"/>
</dbReference>
<name>A0ABM1SXX5_LIMPO</name>
<keyword evidence="4 8" id="KW-1133">Transmembrane helix</keyword>
<evidence type="ECO:0000256" key="3">
    <source>
        <dbReference type="ARBA" id="ARBA00022692"/>
    </source>
</evidence>
<dbReference type="Pfam" id="PF10204">
    <property type="entry name" value="DuoxA"/>
    <property type="match status" value="1"/>
</dbReference>
<keyword evidence="6" id="KW-0325">Glycoprotein</keyword>
<dbReference type="RefSeq" id="XP_022248481.1">
    <property type="nucleotide sequence ID" value="XM_022392773.1"/>
</dbReference>
<keyword evidence="9" id="KW-1185">Reference proteome</keyword>
<dbReference type="PANTHER" id="PTHR31158">
    <property type="entry name" value="DUAL OXIDASE 2"/>
    <property type="match status" value="1"/>
</dbReference>
<comment type="similarity">
    <text evidence="2">Belongs to the DUOXA family.</text>
</comment>
<dbReference type="Proteomes" id="UP000694941">
    <property type="component" value="Unplaced"/>
</dbReference>
<dbReference type="PANTHER" id="PTHR31158:SF10">
    <property type="entry name" value="LD27791P"/>
    <property type="match status" value="1"/>
</dbReference>
<evidence type="ECO:0000256" key="4">
    <source>
        <dbReference type="ARBA" id="ARBA00022989"/>
    </source>
</evidence>
<dbReference type="GeneID" id="106464965"/>